<sequence>MFLLKGMAAREATRYRARPNPPAIAPTRSMGCEEATERQPDKLHDCGAVPNRYTIDTGEYRPAYETAPNLSAARSRDPSPDRGLVCPRIGQDRRRIAPGLIGRSVRPDHGTMVGVPPPVTGHTVRPRSAIAAAVGWGLVTLGWSWFAVHDGGPVGLVRQVPGLVLAATLVYAVLVRPSVEVSPTGVALRNVVRDVMVPWAALAEVRTRYALTLVTTDGRRFTAWAAPASGRHTDARLTLREVQTLGLGPDEVLPTASASSASQSGAVAAWVRREWGRSVETDGAPLCPTGGAPQCPPGGAPLCPPGGAPVVRTRLARGVLVVAGVSAALVVMTALV</sequence>
<evidence type="ECO:0000256" key="1">
    <source>
        <dbReference type="SAM" id="MobiDB-lite"/>
    </source>
</evidence>
<protein>
    <submittedName>
        <fullName evidence="3">PH domain-containing protein</fullName>
    </submittedName>
</protein>
<evidence type="ECO:0000313" key="4">
    <source>
        <dbReference type="Proteomes" id="UP000293764"/>
    </source>
</evidence>
<dbReference type="EMBL" id="SDWW01000009">
    <property type="protein sequence ID" value="RYV51978.1"/>
    <property type="molecule type" value="Genomic_DNA"/>
</dbReference>
<feature type="region of interest" description="Disordered" evidence="1">
    <location>
        <begin position="18"/>
        <end position="48"/>
    </location>
</feature>
<keyword evidence="4" id="KW-1185">Reference proteome</keyword>
<feature type="domain" description="Low molecular weight protein antigen 6 PH" evidence="2">
    <location>
        <begin position="176"/>
        <end position="246"/>
    </location>
</feature>
<proteinExistence type="predicted"/>
<evidence type="ECO:0000313" key="3">
    <source>
        <dbReference type="EMBL" id="RYV51978.1"/>
    </source>
</evidence>
<dbReference type="OrthoDB" id="5148800at2"/>
<dbReference type="Proteomes" id="UP000293764">
    <property type="component" value="Unassembled WGS sequence"/>
</dbReference>
<comment type="caution">
    <text evidence="3">The sequence shown here is derived from an EMBL/GenBank/DDBJ whole genome shotgun (WGS) entry which is preliminary data.</text>
</comment>
<gene>
    <name evidence="3" type="ORF">EUA98_05230</name>
</gene>
<organism evidence="3 4">
    <name type="scientific">Pengzhenrongella frigida</name>
    <dbReference type="NCBI Taxonomy" id="1259133"/>
    <lineage>
        <taxon>Bacteria</taxon>
        <taxon>Bacillati</taxon>
        <taxon>Actinomycetota</taxon>
        <taxon>Actinomycetes</taxon>
        <taxon>Micrococcales</taxon>
        <taxon>Pengzhenrongella</taxon>
    </lineage>
</organism>
<dbReference type="AlphaFoldDB" id="A0A4Q5N1I7"/>
<name>A0A4Q5N1I7_9MICO</name>
<dbReference type="Pfam" id="PF10756">
    <property type="entry name" value="bPH_6"/>
    <property type="match status" value="1"/>
</dbReference>
<reference evidence="3 4" key="1">
    <citation type="submission" date="2019-01" db="EMBL/GenBank/DDBJ databases">
        <title>Novel species of Cellulomonas.</title>
        <authorList>
            <person name="Liu Q."/>
            <person name="Xin Y.-H."/>
        </authorList>
    </citation>
    <scope>NUCLEOTIDE SEQUENCE [LARGE SCALE GENOMIC DNA]</scope>
    <source>
        <strain evidence="3 4">HLT2-17</strain>
    </source>
</reference>
<accession>A0A4Q5N1I7</accession>
<dbReference type="InterPro" id="IPR019692">
    <property type="entry name" value="CFP-6_PH"/>
</dbReference>
<evidence type="ECO:0000259" key="2">
    <source>
        <dbReference type="Pfam" id="PF10756"/>
    </source>
</evidence>
<feature type="compositionally biased region" description="Basic and acidic residues" evidence="1">
    <location>
        <begin position="35"/>
        <end position="45"/>
    </location>
</feature>